<sequence length="78" mass="8800">MGFLVVDIVHDDQDSYTFKLHSDIENGTATLSKKDHNLVVNGFEDTLKYIFSLAYLKKTLISLTNLKTSQTHFCFGNG</sequence>
<evidence type="ECO:0000313" key="1">
    <source>
        <dbReference type="EMBL" id="KRL92333.1"/>
    </source>
</evidence>
<dbReference type="AlphaFoldDB" id="A0A0R1UG80"/>
<comment type="caution">
    <text evidence="1">The sequence shown here is derived from an EMBL/GenBank/DDBJ whole genome shotgun (WGS) entry which is preliminary data.</text>
</comment>
<evidence type="ECO:0000313" key="2">
    <source>
        <dbReference type="Proteomes" id="UP000050816"/>
    </source>
</evidence>
<name>A0A0R1UG80_9LACO</name>
<dbReference type="EMBL" id="AZFK01000005">
    <property type="protein sequence ID" value="KRL92333.1"/>
    <property type="molecule type" value="Genomic_DNA"/>
</dbReference>
<dbReference type="RefSeq" id="WP_056953392.1">
    <property type="nucleotide sequence ID" value="NZ_AZFK01000005.1"/>
</dbReference>
<organism evidence="1 2">
    <name type="scientific">Limosilactobacillus ingluviei DSM 15946</name>
    <dbReference type="NCBI Taxonomy" id="1423760"/>
    <lineage>
        <taxon>Bacteria</taxon>
        <taxon>Bacillati</taxon>
        <taxon>Bacillota</taxon>
        <taxon>Bacilli</taxon>
        <taxon>Lactobacillales</taxon>
        <taxon>Lactobacillaceae</taxon>
        <taxon>Limosilactobacillus</taxon>
    </lineage>
</organism>
<proteinExistence type="predicted"/>
<dbReference type="PATRIC" id="fig|1423760.3.peg.2080"/>
<accession>A0A0R1UG80</accession>
<reference evidence="1 2" key="1">
    <citation type="journal article" date="2015" name="Genome Announc.">
        <title>Expanding the biotechnology potential of lactobacilli through comparative genomics of 213 strains and associated genera.</title>
        <authorList>
            <person name="Sun Z."/>
            <person name="Harris H.M."/>
            <person name="McCann A."/>
            <person name="Guo C."/>
            <person name="Argimon S."/>
            <person name="Zhang W."/>
            <person name="Yang X."/>
            <person name="Jeffery I.B."/>
            <person name="Cooney J.C."/>
            <person name="Kagawa T.F."/>
            <person name="Liu W."/>
            <person name="Song Y."/>
            <person name="Salvetti E."/>
            <person name="Wrobel A."/>
            <person name="Rasinkangas P."/>
            <person name="Parkhill J."/>
            <person name="Rea M.C."/>
            <person name="O'Sullivan O."/>
            <person name="Ritari J."/>
            <person name="Douillard F.P."/>
            <person name="Paul Ross R."/>
            <person name="Yang R."/>
            <person name="Briner A.E."/>
            <person name="Felis G.E."/>
            <person name="de Vos W.M."/>
            <person name="Barrangou R."/>
            <person name="Klaenhammer T.R."/>
            <person name="Caufield P.W."/>
            <person name="Cui Y."/>
            <person name="Zhang H."/>
            <person name="O'Toole P.W."/>
        </authorList>
    </citation>
    <scope>NUCLEOTIDE SEQUENCE [LARGE SCALE GENOMIC DNA]</scope>
    <source>
        <strain evidence="1 2">DSM 15946</strain>
    </source>
</reference>
<dbReference type="Proteomes" id="UP000050816">
    <property type="component" value="Unassembled WGS sequence"/>
</dbReference>
<gene>
    <name evidence="1" type="ORF">FC43_GL001987</name>
</gene>
<protein>
    <submittedName>
        <fullName evidence="1">Uncharacterized protein</fullName>
    </submittedName>
</protein>